<comment type="subcellular location">
    <subcellularLocation>
        <location evidence="1">Cell membrane</location>
        <topology evidence="1">Multi-pass membrane protein</topology>
    </subcellularLocation>
</comment>
<accession>A0ABV8XYJ4</accession>
<dbReference type="Proteomes" id="UP001595965">
    <property type="component" value="Unassembled WGS sequence"/>
</dbReference>
<feature type="transmembrane region" description="Helical" evidence="6">
    <location>
        <begin position="250"/>
        <end position="269"/>
    </location>
</feature>
<dbReference type="InterPro" id="IPR011701">
    <property type="entry name" value="MFS"/>
</dbReference>
<dbReference type="EMBL" id="JBHSEN010000001">
    <property type="protein sequence ID" value="MFC4429462.1"/>
    <property type="molecule type" value="Genomic_DNA"/>
</dbReference>
<feature type="transmembrane region" description="Helical" evidence="6">
    <location>
        <begin position="18"/>
        <end position="35"/>
    </location>
</feature>
<evidence type="ECO:0000256" key="4">
    <source>
        <dbReference type="ARBA" id="ARBA00023136"/>
    </source>
</evidence>
<dbReference type="CDD" id="cd17365">
    <property type="entry name" value="MFS_PcaK_like"/>
    <property type="match status" value="1"/>
</dbReference>
<evidence type="ECO:0000256" key="5">
    <source>
        <dbReference type="SAM" id="MobiDB-lite"/>
    </source>
</evidence>
<feature type="transmembrane region" description="Helical" evidence="6">
    <location>
        <begin position="88"/>
        <end position="112"/>
    </location>
</feature>
<dbReference type="Pfam" id="PF07690">
    <property type="entry name" value="MFS_1"/>
    <property type="match status" value="1"/>
</dbReference>
<gene>
    <name evidence="8" type="ORF">ACFO0K_07195</name>
</gene>
<feature type="transmembrane region" description="Helical" evidence="6">
    <location>
        <begin position="144"/>
        <end position="166"/>
    </location>
</feature>
<feature type="region of interest" description="Disordered" evidence="5">
    <location>
        <begin position="437"/>
        <end position="458"/>
    </location>
</feature>
<proteinExistence type="predicted"/>
<feature type="domain" description="Major facilitator superfamily (MFS) profile" evidence="7">
    <location>
        <begin position="22"/>
        <end position="431"/>
    </location>
</feature>
<dbReference type="PROSITE" id="PS00217">
    <property type="entry name" value="SUGAR_TRANSPORT_2"/>
    <property type="match status" value="1"/>
</dbReference>
<feature type="transmembrane region" description="Helical" evidence="6">
    <location>
        <begin position="172"/>
        <end position="192"/>
    </location>
</feature>
<feature type="transmembrane region" description="Helical" evidence="6">
    <location>
        <begin position="341"/>
        <end position="365"/>
    </location>
</feature>
<dbReference type="PANTHER" id="PTHR23508">
    <property type="entry name" value="CARBOXYLIC ACID TRANSPORTER PROTEIN HOMOLOG"/>
    <property type="match status" value="1"/>
</dbReference>
<keyword evidence="3 6" id="KW-1133">Transmembrane helix</keyword>
<evidence type="ECO:0000313" key="8">
    <source>
        <dbReference type="EMBL" id="MFC4429462.1"/>
    </source>
</evidence>
<name>A0ABV8XYJ4_9MICC</name>
<evidence type="ECO:0000256" key="3">
    <source>
        <dbReference type="ARBA" id="ARBA00022989"/>
    </source>
</evidence>
<dbReference type="InterPro" id="IPR005829">
    <property type="entry name" value="Sugar_transporter_CS"/>
</dbReference>
<dbReference type="SUPFAM" id="SSF103473">
    <property type="entry name" value="MFS general substrate transporter"/>
    <property type="match status" value="1"/>
</dbReference>
<reference evidence="9" key="1">
    <citation type="journal article" date="2019" name="Int. J. Syst. Evol. Microbiol.">
        <title>The Global Catalogue of Microorganisms (GCM) 10K type strain sequencing project: providing services to taxonomists for standard genome sequencing and annotation.</title>
        <authorList>
            <consortium name="The Broad Institute Genomics Platform"/>
            <consortium name="The Broad Institute Genome Sequencing Center for Infectious Disease"/>
            <person name="Wu L."/>
            <person name="Ma J."/>
        </authorList>
    </citation>
    <scope>NUCLEOTIDE SEQUENCE [LARGE SCALE GENOMIC DNA]</scope>
    <source>
        <strain evidence="9">CGMCC 1.12125</strain>
    </source>
</reference>
<sequence>MTAIPIDKLVNESKMTSFHWRVVLLCSLLMIVDGYDMVSYGSVVAVLREDWQLTLIEAGVLGSVALVGMLIGGMVIAPLADRYGRRPIIIASLVASAVASLGCALSVGVITLGISRTIVGISIGALAPNFISLVGEYAPRRSKAFLVCLVAGLYSAGGIMAALLAIVMIPAFGWRSVFLLATAFILLVPVMLKRLPESPEFLSRQPHRRAEFENVVSRIAPQVDSSTVVAVESVGAPKAPIAEIFRHGNAVNTVLIWVVFSMTMLLTYGLNTWLPTLMMSADYPLGSGLFNLVILNVGGLTGAITAGWLADRLGIKKIILSYFVLAALSLTALGFSPNALVLNLLLVVAGATTIGTMAIIHALAVEYYPSLVRSTGVGWAAGVGRIGAISGPVLGGALLGLALPFQQNFLAVAVPGVIAAVAIAFVRMSRSAAGQRHLQDSAGAQTRAAGDAVPAGRD</sequence>
<dbReference type="PROSITE" id="PS00216">
    <property type="entry name" value="SUGAR_TRANSPORT_1"/>
    <property type="match status" value="1"/>
</dbReference>
<evidence type="ECO:0000256" key="6">
    <source>
        <dbReference type="SAM" id="Phobius"/>
    </source>
</evidence>
<protein>
    <submittedName>
        <fullName evidence="8">Aromatic acid/H+ symport family MFS transporter</fullName>
    </submittedName>
</protein>
<dbReference type="InterPro" id="IPR036259">
    <property type="entry name" value="MFS_trans_sf"/>
</dbReference>
<keyword evidence="9" id="KW-1185">Reference proteome</keyword>
<dbReference type="InterPro" id="IPR020846">
    <property type="entry name" value="MFS_dom"/>
</dbReference>
<comment type="caution">
    <text evidence="8">The sequence shown here is derived from an EMBL/GenBank/DDBJ whole genome shotgun (WGS) entry which is preliminary data.</text>
</comment>
<feature type="transmembrane region" description="Helical" evidence="6">
    <location>
        <begin position="55"/>
        <end position="76"/>
    </location>
</feature>
<evidence type="ECO:0000259" key="7">
    <source>
        <dbReference type="PROSITE" id="PS50850"/>
    </source>
</evidence>
<organism evidence="8 9">
    <name type="scientific">Citricoccus alkalitolerans</name>
    <dbReference type="NCBI Taxonomy" id="246603"/>
    <lineage>
        <taxon>Bacteria</taxon>
        <taxon>Bacillati</taxon>
        <taxon>Actinomycetota</taxon>
        <taxon>Actinomycetes</taxon>
        <taxon>Micrococcales</taxon>
        <taxon>Micrococcaceae</taxon>
        <taxon>Citricoccus</taxon>
    </lineage>
</organism>
<feature type="transmembrane region" description="Helical" evidence="6">
    <location>
        <begin position="409"/>
        <end position="426"/>
    </location>
</feature>
<dbReference type="PROSITE" id="PS50850">
    <property type="entry name" value="MFS"/>
    <property type="match status" value="1"/>
</dbReference>
<feature type="transmembrane region" description="Helical" evidence="6">
    <location>
        <begin position="377"/>
        <end position="403"/>
    </location>
</feature>
<evidence type="ECO:0000313" key="9">
    <source>
        <dbReference type="Proteomes" id="UP001595965"/>
    </source>
</evidence>
<dbReference type="Gene3D" id="1.20.1250.20">
    <property type="entry name" value="MFS general substrate transporter like domains"/>
    <property type="match status" value="1"/>
</dbReference>
<dbReference type="RefSeq" id="WP_344228358.1">
    <property type="nucleotide sequence ID" value="NZ_BAAALH010000002.1"/>
</dbReference>
<evidence type="ECO:0000256" key="2">
    <source>
        <dbReference type="ARBA" id="ARBA00022692"/>
    </source>
</evidence>
<feature type="transmembrane region" description="Helical" evidence="6">
    <location>
        <begin position="289"/>
        <end position="310"/>
    </location>
</feature>
<keyword evidence="2 6" id="KW-0812">Transmembrane</keyword>
<feature type="transmembrane region" description="Helical" evidence="6">
    <location>
        <begin position="118"/>
        <end position="137"/>
    </location>
</feature>
<dbReference type="PANTHER" id="PTHR23508:SF10">
    <property type="entry name" value="CARBOXYLIC ACID TRANSPORTER PROTEIN HOMOLOG"/>
    <property type="match status" value="1"/>
</dbReference>
<keyword evidence="4 6" id="KW-0472">Membrane</keyword>
<feature type="transmembrane region" description="Helical" evidence="6">
    <location>
        <begin position="317"/>
        <end position="335"/>
    </location>
</feature>
<evidence type="ECO:0000256" key="1">
    <source>
        <dbReference type="ARBA" id="ARBA00004651"/>
    </source>
</evidence>